<evidence type="ECO:0000313" key="2">
    <source>
        <dbReference type="Proteomes" id="UP000236316"/>
    </source>
</evidence>
<gene>
    <name evidence="1" type="ORF">ORPV_671</name>
</gene>
<dbReference type="InterPro" id="IPR036770">
    <property type="entry name" value="Ankyrin_rpt-contain_sf"/>
</dbReference>
<dbReference type="OrthoDB" id="41071at10239"/>
<dbReference type="EMBL" id="LT906555">
    <property type="protein sequence ID" value="SNW62575.1"/>
    <property type="molecule type" value="Genomic_DNA"/>
</dbReference>
<dbReference type="InterPro" id="IPR052050">
    <property type="entry name" value="SecEffector_AnkRepeat"/>
</dbReference>
<reference evidence="1" key="1">
    <citation type="submission" date="2017-08" db="EMBL/GenBank/DDBJ databases">
        <authorList>
            <consortium name="Urmite Genomes"/>
        </authorList>
    </citation>
    <scope>NUCLEOTIDE SEQUENCE [LARGE SCALE GENOMIC DNA]</scope>
    <source>
        <strain evidence="1">IHUMI-LCC2</strain>
    </source>
</reference>
<dbReference type="SUPFAM" id="SSF48403">
    <property type="entry name" value="Ankyrin repeat"/>
    <property type="match status" value="1"/>
</dbReference>
<evidence type="ECO:0000313" key="1">
    <source>
        <dbReference type="EMBL" id="SNW62575.1"/>
    </source>
</evidence>
<dbReference type="Proteomes" id="UP000236316">
    <property type="component" value="Segment"/>
</dbReference>
<keyword evidence="2" id="KW-1185">Reference proteome</keyword>
<dbReference type="SUPFAM" id="SSF140860">
    <property type="entry name" value="Pseudo ankyrin repeat-like"/>
    <property type="match status" value="1"/>
</dbReference>
<dbReference type="KEGG" id="vg:35382485"/>
<dbReference type="Gene3D" id="1.25.40.20">
    <property type="entry name" value="Ankyrin repeat-containing domain"/>
    <property type="match status" value="1"/>
</dbReference>
<name>A0A2I2L4U2_9VIRU</name>
<dbReference type="RefSeq" id="YP_009448877.1">
    <property type="nucleotide sequence ID" value="NC_036594.1"/>
</dbReference>
<dbReference type="PANTHER" id="PTHR46586">
    <property type="entry name" value="ANKYRIN REPEAT-CONTAINING PROTEIN"/>
    <property type="match status" value="1"/>
</dbReference>
<sequence>MEEYNITKDVFNYMVTNFLKDKEKSLLRLVNKEYRSKYKNKINIKFLIKNGNLGTLKILDIEDWSDEFMWYSIVHGQWHIVEWLSGHKIKYNRPCEYCPSYFITKIIDNNIPHISKDINVEGTMDSYIRLWFGNFGMVSKCFVDMAKVGNLYGMRWLLNFCKKAWVTKNAKDVLQEDVFIIAARYGRMDVMEWLLNPNDAVYDELKCKDFVYNVNGRSLLLVDTDEHCKYHEDTMAAATRYGNLDNLKWLYNIGCPLTASVFCHAAIHCNLDNLKWLHQNRCPWDKYLFYGAIRIGNIDNIKWLISNGYHERCDHRYSFIIAIETNNVSLMTFIIDKFTVEMEEYFYEVAVDANSLNAIKLLADIRCPLQSNKRLNNLLIERNNLELFKCLYNIGYNYPYNIIFKYIYRIKLKCKAEIIQWLLDIGMKITDKDFIFALQECSLDIIKCIYTSIKHIPEMSLNYALIGGDMNVLKWVLDKRHNSSSYTLDIRILNVIKGDNNNILLKLLEEHNIQYT</sequence>
<protein>
    <submittedName>
        <fullName evidence="1">Ankyrin-repeat protein</fullName>
    </submittedName>
</protein>
<organism evidence="1">
    <name type="scientific">Orpheovirus IHUMI-LCC2</name>
    <dbReference type="NCBI Taxonomy" id="2023057"/>
    <lineage>
        <taxon>Viruses</taxon>
        <taxon>Varidnaviria</taxon>
        <taxon>Bamfordvirae</taxon>
        <taxon>Nucleocytoviricota</taxon>
        <taxon>Megaviricetes</taxon>
        <taxon>Pimascovirales</taxon>
        <taxon>Ocovirineae</taxon>
        <taxon>Orpheoviridae</taxon>
        <taxon>Alphaorpheovirus</taxon>
        <taxon>Alphaorpheovirus massiliense</taxon>
    </lineage>
</organism>
<dbReference type="GeneID" id="35382485"/>
<proteinExistence type="predicted"/>
<accession>A0A2I2L4U2</accession>
<dbReference type="PANTHER" id="PTHR46586:SF3">
    <property type="entry name" value="ANKYRIN REPEAT-CONTAINING PROTEIN"/>
    <property type="match status" value="1"/>
</dbReference>